<dbReference type="GO" id="GO:0004842">
    <property type="term" value="F:ubiquitin-protein transferase activity"/>
    <property type="evidence" value="ECO:0007669"/>
    <property type="project" value="InterPro"/>
</dbReference>
<gene>
    <name evidence="8" type="ORF">AZE42_09693</name>
</gene>
<evidence type="ECO:0000256" key="1">
    <source>
        <dbReference type="ARBA" id="ARBA00022679"/>
    </source>
</evidence>
<protein>
    <recommendedName>
        <fullName evidence="7">RING-type domain-containing protein</fullName>
    </recommendedName>
</protein>
<dbReference type="STRING" id="180088.A0A1J8PJC0"/>
<evidence type="ECO:0000313" key="8">
    <source>
        <dbReference type="EMBL" id="OJA09037.1"/>
    </source>
</evidence>
<keyword evidence="4" id="KW-0863">Zinc-finger</keyword>
<evidence type="ECO:0000259" key="7">
    <source>
        <dbReference type="PROSITE" id="PS51873"/>
    </source>
</evidence>
<feature type="domain" description="RING-type" evidence="7">
    <location>
        <begin position="15"/>
        <end position="198"/>
    </location>
</feature>
<keyword evidence="6" id="KW-0862">Zinc</keyword>
<dbReference type="InterPro" id="IPR044066">
    <property type="entry name" value="TRIAD_supradom"/>
</dbReference>
<dbReference type="AlphaFoldDB" id="A0A1J8PJC0"/>
<keyword evidence="5" id="KW-0833">Ubl conjugation pathway</keyword>
<evidence type="ECO:0000256" key="6">
    <source>
        <dbReference type="ARBA" id="ARBA00022833"/>
    </source>
</evidence>
<keyword evidence="3" id="KW-0677">Repeat</keyword>
<name>A0A1J8PJC0_9AGAM</name>
<dbReference type="Proteomes" id="UP000183567">
    <property type="component" value="Unassembled WGS sequence"/>
</dbReference>
<dbReference type="InterPro" id="IPR027370">
    <property type="entry name" value="Znf-RING_euk"/>
</dbReference>
<evidence type="ECO:0000256" key="2">
    <source>
        <dbReference type="ARBA" id="ARBA00022723"/>
    </source>
</evidence>
<comment type="caution">
    <text evidence="8">The sequence shown here is derived from an EMBL/GenBank/DDBJ whole genome shotgun (WGS) entry which is preliminary data.</text>
</comment>
<dbReference type="InterPro" id="IPR031127">
    <property type="entry name" value="E3_UB_ligase_RBR"/>
</dbReference>
<reference evidence="8 9" key="1">
    <citation type="submission" date="2016-03" db="EMBL/GenBank/DDBJ databases">
        <title>Comparative genomics of the ectomycorrhizal sister species Rhizopogon vinicolor and Rhizopogon vesiculosus (Basidiomycota: Boletales) reveals a divergence of the mating type B locus.</title>
        <authorList>
            <person name="Mujic A.B."/>
            <person name="Kuo A."/>
            <person name="Tritt A."/>
            <person name="Lipzen A."/>
            <person name="Chen C."/>
            <person name="Johnson J."/>
            <person name="Sharma A."/>
            <person name="Barry K."/>
            <person name="Grigoriev I.V."/>
            <person name="Spatafora J.W."/>
        </authorList>
    </citation>
    <scope>NUCLEOTIDE SEQUENCE [LARGE SCALE GENOMIC DNA]</scope>
    <source>
        <strain evidence="8 9">AM-OR11-056</strain>
    </source>
</reference>
<dbReference type="CDD" id="cd22584">
    <property type="entry name" value="Rcat_RBR_unk"/>
    <property type="match status" value="1"/>
</dbReference>
<dbReference type="Pfam" id="PF13445">
    <property type="entry name" value="zf-RING_UBOX"/>
    <property type="match status" value="1"/>
</dbReference>
<organism evidence="8 9">
    <name type="scientific">Rhizopogon vesiculosus</name>
    <dbReference type="NCBI Taxonomy" id="180088"/>
    <lineage>
        <taxon>Eukaryota</taxon>
        <taxon>Fungi</taxon>
        <taxon>Dikarya</taxon>
        <taxon>Basidiomycota</taxon>
        <taxon>Agaricomycotina</taxon>
        <taxon>Agaricomycetes</taxon>
        <taxon>Agaricomycetidae</taxon>
        <taxon>Boletales</taxon>
        <taxon>Suillineae</taxon>
        <taxon>Rhizopogonaceae</taxon>
        <taxon>Rhizopogon</taxon>
    </lineage>
</organism>
<dbReference type="GO" id="GO:0008270">
    <property type="term" value="F:zinc ion binding"/>
    <property type="evidence" value="ECO:0007669"/>
    <property type="project" value="UniProtKB-KW"/>
</dbReference>
<proteinExistence type="predicted"/>
<keyword evidence="1" id="KW-0808">Transferase</keyword>
<evidence type="ECO:0000256" key="3">
    <source>
        <dbReference type="ARBA" id="ARBA00022737"/>
    </source>
</evidence>
<dbReference type="PROSITE" id="PS51873">
    <property type="entry name" value="TRIAD"/>
    <property type="match status" value="1"/>
</dbReference>
<evidence type="ECO:0000256" key="5">
    <source>
        <dbReference type="ARBA" id="ARBA00022786"/>
    </source>
</evidence>
<sequence length="198" mass="22059">MPRQSIKKTDVASVEPPICIICRDPIDGTPIPVPCGHSFDLACITHLFQSSVRDDSLYPPRCCHRNIPFTKVRRYVSQALIADFRLKGREKKTVHRVYCSSRSCNRFLGALHQKSSRKVYDCTAPSCSTRTCGKCRTKYEGVGKHNCVIDAATQQVLDIAQASGWARCPGCSHLIEKVAGCNHMVCRCGTTFDYACKK</sequence>
<evidence type="ECO:0000313" key="9">
    <source>
        <dbReference type="Proteomes" id="UP000183567"/>
    </source>
</evidence>
<keyword evidence="9" id="KW-1185">Reference proteome</keyword>
<dbReference type="InterPro" id="IPR013083">
    <property type="entry name" value="Znf_RING/FYVE/PHD"/>
</dbReference>
<dbReference type="EMBL" id="LVVM01006041">
    <property type="protein sequence ID" value="OJA09037.1"/>
    <property type="molecule type" value="Genomic_DNA"/>
</dbReference>
<dbReference type="OrthoDB" id="9977870at2759"/>
<dbReference type="GO" id="GO:0016567">
    <property type="term" value="P:protein ubiquitination"/>
    <property type="evidence" value="ECO:0007669"/>
    <property type="project" value="InterPro"/>
</dbReference>
<dbReference type="PANTHER" id="PTHR11685">
    <property type="entry name" value="RBR FAMILY RING FINGER AND IBR DOMAIN-CONTAINING"/>
    <property type="match status" value="1"/>
</dbReference>
<dbReference type="Gene3D" id="1.20.120.1750">
    <property type="match status" value="1"/>
</dbReference>
<accession>A0A1J8PJC0</accession>
<dbReference type="SUPFAM" id="SSF57850">
    <property type="entry name" value="RING/U-box"/>
    <property type="match status" value="2"/>
</dbReference>
<dbReference type="Gene3D" id="3.30.40.10">
    <property type="entry name" value="Zinc/RING finger domain, C3HC4 (zinc finger)"/>
    <property type="match status" value="1"/>
</dbReference>
<evidence type="ECO:0000256" key="4">
    <source>
        <dbReference type="ARBA" id="ARBA00022771"/>
    </source>
</evidence>
<keyword evidence="2" id="KW-0479">Metal-binding</keyword>